<protein>
    <submittedName>
        <fullName evidence="1">Uncharacterized protein</fullName>
    </submittedName>
</protein>
<dbReference type="AlphaFoldDB" id="A0A9P0ZFX1"/>
<dbReference type="Proteomes" id="UP001152484">
    <property type="component" value="Unassembled WGS sequence"/>
</dbReference>
<evidence type="ECO:0000313" key="1">
    <source>
        <dbReference type="EMBL" id="CAH9097447.1"/>
    </source>
</evidence>
<sequence>MQHMQYLLEDNCVLQHVIRVYKLHHCFQPNKIYIHTNTYLFSVQATSKASYILTFKCFISAFTHRNTFMITHTFKLELSCRSVGFRIRDTTSSSSILFSIKLKDTPSSIGPR</sequence>
<dbReference type="EMBL" id="CAMAPE010000035">
    <property type="protein sequence ID" value="CAH9097447.1"/>
    <property type="molecule type" value="Genomic_DNA"/>
</dbReference>
<organism evidence="1 2">
    <name type="scientific">Cuscuta europaea</name>
    <name type="common">European dodder</name>
    <dbReference type="NCBI Taxonomy" id="41803"/>
    <lineage>
        <taxon>Eukaryota</taxon>
        <taxon>Viridiplantae</taxon>
        <taxon>Streptophyta</taxon>
        <taxon>Embryophyta</taxon>
        <taxon>Tracheophyta</taxon>
        <taxon>Spermatophyta</taxon>
        <taxon>Magnoliopsida</taxon>
        <taxon>eudicotyledons</taxon>
        <taxon>Gunneridae</taxon>
        <taxon>Pentapetalae</taxon>
        <taxon>asterids</taxon>
        <taxon>lamiids</taxon>
        <taxon>Solanales</taxon>
        <taxon>Convolvulaceae</taxon>
        <taxon>Cuscuteae</taxon>
        <taxon>Cuscuta</taxon>
        <taxon>Cuscuta subgen. Cuscuta</taxon>
    </lineage>
</organism>
<reference evidence="1" key="1">
    <citation type="submission" date="2022-07" db="EMBL/GenBank/DDBJ databases">
        <authorList>
            <person name="Macas J."/>
            <person name="Novak P."/>
            <person name="Neumann P."/>
        </authorList>
    </citation>
    <scope>NUCLEOTIDE SEQUENCE</scope>
</reference>
<comment type="caution">
    <text evidence="1">The sequence shown here is derived from an EMBL/GenBank/DDBJ whole genome shotgun (WGS) entry which is preliminary data.</text>
</comment>
<proteinExistence type="predicted"/>
<keyword evidence="2" id="KW-1185">Reference proteome</keyword>
<evidence type="ECO:0000313" key="2">
    <source>
        <dbReference type="Proteomes" id="UP001152484"/>
    </source>
</evidence>
<accession>A0A9P0ZFX1</accession>
<gene>
    <name evidence="1" type="ORF">CEURO_LOCUS13844</name>
</gene>
<name>A0A9P0ZFX1_CUSEU</name>